<dbReference type="EMBL" id="KQ947410">
    <property type="protein sequence ID" value="KUJ19649.1"/>
    <property type="molecule type" value="Genomic_DNA"/>
</dbReference>
<feature type="chain" id="PRO_5008268261" evidence="2">
    <location>
        <begin position="26"/>
        <end position="526"/>
    </location>
</feature>
<feature type="compositionally biased region" description="Basic and acidic residues" evidence="1">
    <location>
        <begin position="446"/>
        <end position="482"/>
    </location>
</feature>
<feature type="signal peptide" evidence="2">
    <location>
        <begin position="1"/>
        <end position="25"/>
    </location>
</feature>
<evidence type="ECO:0000256" key="1">
    <source>
        <dbReference type="SAM" id="MobiDB-lite"/>
    </source>
</evidence>
<feature type="region of interest" description="Disordered" evidence="1">
    <location>
        <begin position="384"/>
        <end position="526"/>
    </location>
</feature>
<keyword evidence="2" id="KW-0732">Signal</keyword>
<organism evidence="3 4">
    <name type="scientific">Mollisia scopiformis</name>
    <name type="common">Conifer needle endophyte fungus</name>
    <name type="synonym">Phialocephala scopiformis</name>
    <dbReference type="NCBI Taxonomy" id="149040"/>
    <lineage>
        <taxon>Eukaryota</taxon>
        <taxon>Fungi</taxon>
        <taxon>Dikarya</taxon>
        <taxon>Ascomycota</taxon>
        <taxon>Pezizomycotina</taxon>
        <taxon>Leotiomycetes</taxon>
        <taxon>Helotiales</taxon>
        <taxon>Mollisiaceae</taxon>
        <taxon>Mollisia</taxon>
    </lineage>
</organism>
<proteinExistence type="predicted"/>
<name>A0A194XHP1_MOLSC</name>
<dbReference type="OrthoDB" id="10403448at2759"/>
<dbReference type="RefSeq" id="XP_018074004.1">
    <property type="nucleotide sequence ID" value="XM_018221903.1"/>
</dbReference>
<evidence type="ECO:0000256" key="2">
    <source>
        <dbReference type="SAM" id="SignalP"/>
    </source>
</evidence>
<evidence type="ECO:0000313" key="4">
    <source>
        <dbReference type="Proteomes" id="UP000070700"/>
    </source>
</evidence>
<reference evidence="3 4" key="1">
    <citation type="submission" date="2015-10" db="EMBL/GenBank/DDBJ databases">
        <title>Full genome of DAOMC 229536 Phialocephala scopiformis, a fungal endophyte of spruce producing the potent anti-insectan compound rugulosin.</title>
        <authorList>
            <consortium name="DOE Joint Genome Institute"/>
            <person name="Walker A.K."/>
            <person name="Frasz S.L."/>
            <person name="Seifert K.A."/>
            <person name="Miller J.D."/>
            <person name="Mondo S.J."/>
            <person name="Labutti K."/>
            <person name="Lipzen A."/>
            <person name="Dockter R."/>
            <person name="Kennedy M."/>
            <person name="Grigoriev I.V."/>
            <person name="Spatafora J.W."/>
        </authorList>
    </citation>
    <scope>NUCLEOTIDE SEQUENCE [LARGE SCALE GENOMIC DNA]</scope>
    <source>
        <strain evidence="3 4">CBS 120377</strain>
    </source>
</reference>
<dbReference type="AlphaFoldDB" id="A0A194XHP1"/>
<evidence type="ECO:0000313" key="3">
    <source>
        <dbReference type="EMBL" id="KUJ19649.1"/>
    </source>
</evidence>
<feature type="compositionally biased region" description="Polar residues" evidence="1">
    <location>
        <begin position="417"/>
        <end position="426"/>
    </location>
</feature>
<gene>
    <name evidence="3" type="ORF">LY89DRAFT_772116</name>
</gene>
<accession>A0A194XHP1</accession>
<dbReference type="Proteomes" id="UP000070700">
    <property type="component" value="Unassembled WGS sequence"/>
</dbReference>
<feature type="compositionally biased region" description="Basic and acidic residues" evidence="1">
    <location>
        <begin position="384"/>
        <end position="393"/>
    </location>
</feature>
<sequence length="526" mass="58541">MSSFFNYALLTILATLIAFFSRSSSSSSATSSSPPAMVSYMTPLAPVKAIRRRQPKRVVSKVAGPCMTAEVPFFVSNASDAFSKLSLDDQVPNVNDLTDSFAKLSNKEWIPYSDKPLRKPSPEVDDLASSFAAFSTNDRPLEKSAPIVNELVSSFGSLSTFDKPCEKSTPGMDSVIDSFGKLWDKERRLRSERTLPKPSPEVDDLAACFGNLSCTELRLRSCFKAPGRRHNVAKSVSFVTYPDREDVDVCELRFFELEEGETLSHRVSRSSRHLPHVHGEKFIGVTSTGTTQLVKATGFFRSPTKSSNLLLPWIWIRCVLSTIVKNISRNGSTITTLGVLLGGSCRAFVWSGSRVPPPPPPPIPKKLNINSSYTEPVLKVRRSKVEIPKKHSIDTSTPRTQRQGQNEEALKSRRRMTSTARTQSQGPKKHDRILKKHHADTSYAEPRLKQEEAEHRKLIRRAKIEIPKKYDHDTEQQGEARRARSGGTREVISHRSPPSISFRQRAKVDGVVLRETSTPPSGGPGR</sequence>
<dbReference type="InParanoid" id="A0A194XHP1"/>
<dbReference type="GeneID" id="28831629"/>
<feature type="compositionally biased region" description="Basic residues" evidence="1">
    <location>
        <begin position="427"/>
        <end position="438"/>
    </location>
</feature>
<protein>
    <submittedName>
        <fullName evidence="3">Uncharacterized protein</fullName>
    </submittedName>
</protein>
<keyword evidence="4" id="KW-1185">Reference proteome</keyword>
<feature type="compositionally biased region" description="Polar residues" evidence="1">
    <location>
        <begin position="394"/>
        <end position="406"/>
    </location>
</feature>
<dbReference type="KEGG" id="psco:LY89DRAFT_772116"/>